<dbReference type="CDD" id="cd00306">
    <property type="entry name" value="Peptidases_S8_S53"/>
    <property type="match status" value="1"/>
</dbReference>
<dbReference type="GO" id="GO:0006508">
    <property type="term" value="P:proteolysis"/>
    <property type="evidence" value="ECO:0007669"/>
    <property type="project" value="InterPro"/>
</dbReference>
<dbReference type="GO" id="GO:0004252">
    <property type="term" value="F:serine-type endopeptidase activity"/>
    <property type="evidence" value="ECO:0007669"/>
    <property type="project" value="InterPro"/>
</dbReference>
<reference evidence="4 5" key="1">
    <citation type="submission" date="2019-10" db="EMBL/GenBank/DDBJ databases">
        <authorList>
            <person name="Palmer J.M."/>
        </authorList>
    </citation>
    <scope>NUCLEOTIDE SEQUENCE [LARGE SCALE GENOMIC DNA]</scope>
    <source>
        <strain evidence="4 5">TWF718</strain>
    </source>
</reference>
<evidence type="ECO:0000313" key="5">
    <source>
        <dbReference type="Proteomes" id="UP001313282"/>
    </source>
</evidence>
<keyword evidence="5" id="KW-1185">Reference proteome</keyword>
<feature type="compositionally biased region" description="Basic and acidic residues" evidence="1">
    <location>
        <begin position="647"/>
        <end position="657"/>
    </location>
</feature>
<feature type="region of interest" description="Disordered" evidence="1">
    <location>
        <begin position="539"/>
        <end position="714"/>
    </location>
</feature>
<name>A0AAN8N7L6_9PEZI</name>
<organism evidence="4 5">
    <name type="scientific">Orbilia javanica</name>
    <dbReference type="NCBI Taxonomy" id="47235"/>
    <lineage>
        <taxon>Eukaryota</taxon>
        <taxon>Fungi</taxon>
        <taxon>Dikarya</taxon>
        <taxon>Ascomycota</taxon>
        <taxon>Pezizomycotina</taxon>
        <taxon>Orbiliomycetes</taxon>
        <taxon>Orbiliales</taxon>
        <taxon>Orbiliaceae</taxon>
        <taxon>Orbilia</taxon>
    </lineage>
</organism>
<keyword evidence="2" id="KW-0732">Signal</keyword>
<dbReference type="InterPro" id="IPR036852">
    <property type="entry name" value="Peptidase_S8/S53_dom_sf"/>
</dbReference>
<feature type="compositionally biased region" description="Basic and acidic residues" evidence="1">
    <location>
        <begin position="561"/>
        <end position="586"/>
    </location>
</feature>
<evidence type="ECO:0000256" key="2">
    <source>
        <dbReference type="SAM" id="SignalP"/>
    </source>
</evidence>
<comment type="caution">
    <text evidence="4">The sequence shown here is derived from an EMBL/GenBank/DDBJ whole genome shotgun (WGS) entry which is preliminary data.</text>
</comment>
<feature type="chain" id="PRO_5042838751" description="Peptidase S8/S53 domain-containing protein" evidence="2">
    <location>
        <begin position="26"/>
        <end position="936"/>
    </location>
</feature>
<feature type="compositionally biased region" description="Low complexity" evidence="1">
    <location>
        <begin position="166"/>
        <end position="188"/>
    </location>
</feature>
<dbReference type="SUPFAM" id="SSF52743">
    <property type="entry name" value="Subtilisin-like"/>
    <property type="match status" value="1"/>
</dbReference>
<accession>A0AAN8N7L6</accession>
<feature type="region of interest" description="Disordered" evidence="1">
    <location>
        <begin position="732"/>
        <end position="752"/>
    </location>
</feature>
<protein>
    <recommendedName>
        <fullName evidence="3">Peptidase S8/S53 domain-containing protein</fullName>
    </recommendedName>
</protein>
<evidence type="ECO:0000256" key="1">
    <source>
        <dbReference type="SAM" id="MobiDB-lite"/>
    </source>
</evidence>
<dbReference type="EMBL" id="JAVHNR010000003">
    <property type="protein sequence ID" value="KAK6347565.1"/>
    <property type="molecule type" value="Genomic_DNA"/>
</dbReference>
<feature type="compositionally biased region" description="Acidic residues" evidence="1">
    <location>
        <begin position="664"/>
        <end position="704"/>
    </location>
</feature>
<dbReference type="InterPro" id="IPR000209">
    <property type="entry name" value="Peptidase_S8/S53_dom"/>
</dbReference>
<dbReference type="AlphaFoldDB" id="A0AAN8N7L6"/>
<feature type="compositionally biased region" description="Basic and acidic residues" evidence="1">
    <location>
        <begin position="596"/>
        <end position="615"/>
    </location>
</feature>
<feature type="domain" description="Peptidase S8/S53" evidence="3">
    <location>
        <begin position="239"/>
        <end position="521"/>
    </location>
</feature>
<dbReference type="Gene3D" id="3.40.50.200">
    <property type="entry name" value="Peptidase S8/S53 domain"/>
    <property type="match status" value="1"/>
</dbReference>
<dbReference type="Proteomes" id="UP001313282">
    <property type="component" value="Unassembled WGS sequence"/>
</dbReference>
<dbReference type="Pfam" id="PF00082">
    <property type="entry name" value="Peptidase_S8"/>
    <property type="match status" value="1"/>
</dbReference>
<feature type="region of interest" description="Disordered" evidence="1">
    <location>
        <begin position="164"/>
        <end position="214"/>
    </location>
</feature>
<evidence type="ECO:0000259" key="3">
    <source>
        <dbReference type="Pfam" id="PF00082"/>
    </source>
</evidence>
<feature type="signal peptide" evidence="2">
    <location>
        <begin position="1"/>
        <end position="25"/>
    </location>
</feature>
<gene>
    <name evidence="4" type="ORF">TWF718_005403</name>
</gene>
<evidence type="ECO:0000313" key="4">
    <source>
        <dbReference type="EMBL" id="KAK6347565.1"/>
    </source>
</evidence>
<sequence length="936" mass="103077">MRKNPFYKIFFIGLLWLLWVTFCQGNNHGEGGDTEDPDQKPFRDLGWTQPYENSDDVDCILVIKEEYWNDVVVHTFIRSVLIKDILEQDPLIMDIEHDEENREKVYFGRWDNGIGRAFYVVQTEYHRAADLILDKLKDYLGAWLDAPLERRLIDQILQLDGRERSSSVTSSSPRRVSEGGSSDSGSSEIPEYNGQGAPPDIKWITSPPAGQYGRETNEQKIANSFRSFYGGAKGFNVDIYVVDSGFSAAAKFHESFGYASHFRRVGSWMKTGGIEPTEVVLTDYDTETYHGTDVTSKIIGFKTGLAPYAKIISAIFNANGEQNRNSCFYAELLLKIRKGILEKPFTKAIINLSVVLDGHLRKDKGDFSQYPFLKEVERNYLDLMAIYADKAMDKVLELDNVIVVTGTGNGDVGDPIRDWPAKRGTREASNLVVVGNADVHGRLNGHVEAEFVKVYGIAEYIAVPAVRSNYARAVNAGKTRYTEEAGISLVVPMISGILACHLSDFPTITPLEAVKKLYKDAYPYEKDSRIKMAWTGPRPTRKLAKRDDPAGDWPILEAEGDGEKKGTGGGETDKKGKKTGKDKTDLGGESPAEDDTDKKDKGTGGDEKTVGGSKKESKKQRCSSKTEWRLRRRKAIARSNSEDPDEKDDKKIKDGKNIAKPIDGADDIGYEDDDEEPPGLINDSDDEYDADDEDCWGDDEDEEEKVAPPPARPSYYSTITVAMHITGIRPTRTRTRGSTRTSSLIRPTLDGWDGTKHAATELMTRPPPVKTFITPNPTPNVGDSGSVMAGAIGVPQEGFANPAPRPGGLQKPVMDRKAMLRASSNRFRGYSSTRRRAATYTPAVNGNIPAAKMGYATVYGVTGNKSITFEMSSTKKLSATVTSPDLLPTKTSTAARTTENTTMDTSIVKPAIGVSNSIPENSSAATMTPQSSLVVA</sequence>
<proteinExistence type="predicted"/>